<reference evidence="2" key="2">
    <citation type="submission" date="2023-06" db="EMBL/GenBank/DDBJ databases">
        <authorList>
            <consortium name="Lawrence Berkeley National Laboratory"/>
            <person name="Haridas S."/>
            <person name="Hensen N."/>
            <person name="Bonometti L."/>
            <person name="Westerberg I."/>
            <person name="Brannstrom I.O."/>
            <person name="Guillou S."/>
            <person name="Cros-Aarteil S."/>
            <person name="Calhoun S."/>
            <person name="Kuo A."/>
            <person name="Mondo S."/>
            <person name="Pangilinan J."/>
            <person name="Riley R."/>
            <person name="Labutti K."/>
            <person name="Andreopoulos B."/>
            <person name="Lipzen A."/>
            <person name="Chen C."/>
            <person name="Yanf M."/>
            <person name="Daum C."/>
            <person name="Ng V."/>
            <person name="Clum A."/>
            <person name="Steindorff A."/>
            <person name="Ohm R."/>
            <person name="Martin F."/>
            <person name="Silar P."/>
            <person name="Natvig D."/>
            <person name="Lalanne C."/>
            <person name="Gautier V."/>
            <person name="Ament-Velasquez S.L."/>
            <person name="Kruys A."/>
            <person name="Hutchinson M.I."/>
            <person name="Powell A.J."/>
            <person name="Barry K."/>
            <person name="Miller A.N."/>
            <person name="Grigoriev I.V."/>
            <person name="Debuchy R."/>
            <person name="Gladieux P."/>
            <person name="Thoren M.H."/>
            <person name="Johannesson H."/>
        </authorList>
    </citation>
    <scope>NUCLEOTIDE SEQUENCE</scope>
    <source>
        <strain evidence="2">CBS 118394</strain>
    </source>
</reference>
<proteinExistence type="predicted"/>
<comment type="caution">
    <text evidence="2">The sequence shown here is derived from an EMBL/GenBank/DDBJ whole genome shotgun (WGS) entry which is preliminary data.</text>
</comment>
<protein>
    <recommendedName>
        <fullName evidence="4">C2H2-type domain-containing protein</fullName>
    </recommendedName>
</protein>
<sequence length="176" mass="19611">MWGPLTKCGCAQWNWLALVRCVVEPTAGDCAQLVQRPITIEFSPKAQNLCSFKAVSRSHHDGHLRALIDLPRPLMLKIAGKIPTTVRTFCIACSSGLFRLEEDFSPHHGADHLAVWPQNNGQTANQRNERPGTECCLGIWHSGNVPVFKVLSPISRVSMHFGQTATQIYRTIQVRL</sequence>
<dbReference type="Proteomes" id="UP001283341">
    <property type="component" value="Unassembled WGS sequence"/>
</dbReference>
<reference evidence="2" key="1">
    <citation type="journal article" date="2023" name="Mol. Phylogenet. Evol.">
        <title>Genome-scale phylogeny and comparative genomics of the fungal order Sordariales.</title>
        <authorList>
            <person name="Hensen N."/>
            <person name="Bonometti L."/>
            <person name="Westerberg I."/>
            <person name="Brannstrom I.O."/>
            <person name="Guillou S."/>
            <person name="Cros-Aarteil S."/>
            <person name="Calhoun S."/>
            <person name="Haridas S."/>
            <person name="Kuo A."/>
            <person name="Mondo S."/>
            <person name="Pangilinan J."/>
            <person name="Riley R."/>
            <person name="LaButti K."/>
            <person name="Andreopoulos B."/>
            <person name="Lipzen A."/>
            <person name="Chen C."/>
            <person name="Yan M."/>
            <person name="Daum C."/>
            <person name="Ng V."/>
            <person name="Clum A."/>
            <person name="Steindorff A."/>
            <person name="Ohm R.A."/>
            <person name="Martin F."/>
            <person name="Silar P."/>
            <person name="Natvig D.O."/>
            <person name="Lalanne C."/>
            <person name="Gautier V."/>
            <person name="Ament-Velasquez S.L."/>
            <person name="Kruys A."/>
            <person name="Hutchinson M.I."/>
            <person name="Powell A.J."/>
            <person name="Barry K."/>
            <person name="Miller A.N."/>
            <person name="Grigoriev I.V."/>
            <person name="Debuchy R."/>
            <person name="Gladieux P."/>
            <person name="Hiltunen Thoren M."/>
            <person name="Johannesson H."/>
        </authorList>
    </citation>
    <scope>NUCLEOTIDE SEQUENCE</scope>
    <source>
        <strain evidence="2">CBS 118394</strain>
    </source>
</reference>
<accession>A0AAE0ITU3</accession>
<organism evidence="2 3">
    <name type="scientific">Apodospora peruviana</name>
    <dbReference type="NCBI Taxonomy" id="516989"/>
    <lineage>
        <taxon>Eukaryota</taxon>
        <taxon>Fungi</taxon>
        <taxon>Dikarya</taxon>
        <taxon>Ascomycota</taxon>
        <taxon>Pezizomycotina</taxon>
        <taxon>Sordariomycetes</taxon>
        <taxon>Sordariomycetidae</taxon>
        <taxon>Sordariales</taxon>
        <taxon>Lasiosphaeriaceae</taxon>
        <taxon>Apodospora</taxon>
    </lineage>
</organism>
<evidence type="ECO:0000313" key="3">
    <source>
        <dbReference type="Proteomes" id="UP001283341"/>
    </source>
</evidence>
<gene>
    <name evidence="2" type="ORF">B0H66DRAFT_84389</name>
</gene>
<feature type="signal peptide" evidence="1">
    <location>
        <begin position="1"/>
        <end position="28"/>
    </location>
</feature>
<dbReference type="EMBL" id="JAUEDM010000001">
    <property type="protein sequence ID" value="KAK3330990.1"/>
    <property type="molecule type" value="Genomic_DNA"/>
</dbReference>
<evidence type="ECO:0008006" key="4">
    <source>
        <dbReference type="Google" id="ProtNLM"/>
    </source>
</evidence>
<name>A0AAE0ITU3_9PEZI</name>
<feature type="chain" id="PRO_5042184927" description="C2H2-type domain-containing protein" evidence="1">
    <location>
        <begin position="29"/>
        <end position="176"/>
    </location>
</feature>
<dbReference type="AlphaFoldDB" id="A0AAE0ITU3"/>
<keyword evidence="1" id="KW-0732">Signal</keyword>
<keyword evidence="3" id="KW-1185">Reference proteome</keyword>
<evidence type="ECO:0000313" key="2">
    <source>
        <dbReference type="EMBL" id="KAK3330990.1"/>
    </source>
</evidence>
<evidence type="ECO:0000256" key="1">
    <source>
        <dbReference type="SAM" id="SignalP"/>
    </source>
</evidence>